<keyword evidence="1" id="KW-1133">Transmembrane helix</keyword>
<keyword evidence="3" id="KW-1185">Reference proteome</keyword>
<evidence type="ECO:0000313" key="3">
    <source>
        <dbReference type="Proteomes" id="UP001432322"/>
    </source>
</evidence>
<organism evidence="2 3">
    <name type="scientific">Pristionchus fissidentatus</name>
    <dbReference type="NCBI Taxonomy" id="1538716"/>
    <lineage>
        <taxon>Eukaryota</taxon>
        <taxon>Metazoa</taxon>
        <taxon>Ecdysozoa</taxon>
        <taxon>Nematoda</taxon>
        <taxon>Chromadorea</taxon>
        <taxon>Rhabditida</taxon>
        <taxon>Rhabditina</taxon>
        <taxon>Diplogasteromorpha</taxon>
        <taxon>Diplogasteroidea</taxon>
        <taxon>Neodiplogasteridae</taxon>
        <taxon>Pristionchus</taxon>
    </lineage>
</organism>
<comment type="caution">
    <text evidence="2">The sequence shown here is derived from an EMBL/GenBank/DDBJ whole genome shotgun (WGS) entry which is preliminary data.</text>
</comment>
<evidence type="ECO:0000313" key="2">
    <source>
        <dbReference type="EMBL" id="GMT16045.1"/>
    </source>
</evidence>
<protein>
    <recommendedName>
        <fullName evidence="4">G protein-coupled receptor</fullName>
    </recommendedName>
</protein>
<dbReference type="AlphaFoldDB" id="A0AAV5VBV7"/>
<gene>
    <name evidence="2" type="ORF">PFISCL1PPCAC_7342</name>
</gene>
<accession>A0AAV5VBV7</accession>
<sequence>MIFSRSRIPIEYGDFSFRSMRNCLMLSCRVADWDRTVTSDFLTVSLMTWSIFELSLSKELTSSVQIPCIFPLIPDIDDASLFLFSCTRRLASHRNCSVSRLNDCLRSLIVCRSTAFFIRLNGPWSGAHYHVSHCHAVEMRLLLGQKVITRLSLTDEQLLIHHFRDFFRLSSECKNLIGMLRRLFNSLLLNFVKFIPELLLLFLVFVPQLLEIRLILISDSRQSFFLLFDSLVEFRSHGLSFLLGPQFTTSGICIKLLSHHTNLLCHLRFSLFSANSSIFYLSHSLRFVSYSSGFCRIL</sequence>
<keyword evidence="1" id="KW-0472">Membrane</keyword>
<name>A0AAV5VBV7_9BILA</name>
<dbReference type="Proteomes" id="UP001432322">
    <property type="component" value="Unassembled WGS sequence"/>
</dbReference>
<evidence type="ECO:0000256" key="1">
    <source>
        <dbReference type="SAM" id="Phobius"/>
    </source>
</evidence>
<evidence type="ECO:0008006" key="4">
    <source>
        <dbReference type="Google" id="ProtNLM"/>
    </source>
</evidence>
<dbReference type="EMBL" id="BTSY01000002">
    <property type="protein sequence ID" value="GMT16045.1"/>
    <property type="molecule type" value="Genomic_DNA"/>
</dbReference>
<reference evidence="2" key="1">
    <citation type="submission" date="2023-10" db="EMBL/GenBank/DDBJ databases">
        <title>Genome assembly of Pristionchus species.</title>
        <authorList>
            <person name="Yoshida K."/>
            <person name="Sommer R.J."/>
        </authorList>
    </citation>
    <scope>NUCLEOTIDE SEQUENCE</scope>
    <source>
        <strain evidence="2">RS5133</strain>
    </source>
</reference>
<proteinExistence type="predicted"/>
<keyword evidence="1" id="KW-0812">Transmembrane</keyword>
<feature type="transmembrane region" description="Helical" evidence="1">
    <location>
        <begin position="187"/>
        <end position="210"/>
    </location>
</feature>